<feature type="region of interest" description="Disordered" evidence="1">
    <location>
        <begin position="1"/>
        <end position="164"/>
    </location>
</feature>
<dbReference type="Proteomes" id="UP001212997">
    <property type="component" value="Unassembled WGS sequence"/>
</dbReference>
<evidence type="ECO:0000256" key="1">
    <source>
        <dbReference type="SAM" id="MobiDB-lite"/>
    </source>
</evidence>
<accession>A0AAD5UVS5</accession>
<evidence type="ECO:0000259" key="2">
    <source>
        <dbReference type="Pfam" id="PF22669"/>
    </source>
</evidence>
<name>A0AAD5UVS5_9APHY</name>
<organism evidence="3 4">
    <name type="scientific">Meripilus lineatus</name>
    <dbReference type="NCBI Taxonomy" id="2056292"/>
    <lineage>
        <taxon>Eukaryota</taxon>
        <taxon>Fungi</taxon>
        <taxon>Dikarya</taxon>
        <taxon>Basidiomycota</taxon>
        <taxon>Agaricomycotina</taxon>
        <taxon>Agaricomycetes</taxon>
        <taxon>Polyporales</taxon>
        <taxon>Meripilaceae</taxon>
        <taxon>Meripilus</taxon>
    </lineage>
</organism>
<feature type="region of interest" description="Disordered" evidence="1">
    <location>
        <begin position="260"/>
        <end position="294"/>
    </location>
</feature>
<evidence type="ECO:0000313" key="3">
    <source>
        <dbReference type="EMBL" id="KAJ3477986.1"/>
    </source>
</evidence>
<reference evidence="3" key="1">
    <citation type="submission" date="2022-07" db="EMBL/GenBank/DDBJ databases">
        <title>Genome Sequence of Physisporinus lineatus.</title>
        <authorList>
            <person name="Buettner E."/>
        </authorList>
    </citation>
    <scope>NUCLEOTIDE SEQUENCE</scope>
    <source>
        <strain evidence="3">VT162</strain>
    </source>
</reference>
<dbReference type="GO" id="GO:0046856">
    <property type="term" value="P:phosphatidylinositol dephosphorylation"/>
    <property type="evidence" value="ECO:0007669"/>
    <property type="project" value="InterPro"/>
</dbReference>
<feature type="compositionally biased region" description="Low complexity" evidence="1">
    <location>
        <begin position="72"/>
        <end position="81"/>
    </location>
</feature>
<comment type="caution">
    <text evidence="3">The sequence shown here is derived from an EMBL/GenBank/DDBJ whole genome shotgun (WGS) entry which is preliminary data.</text>
</comment>
<dbReference type="EMBL" id="JANAWD010000547">
    <property type="protein sequence ID" value="KAJ3477986.1"/>
    <property type="molecule type" value="Genomic_DNA"/>
</dbReference>
<dbReference type="InterPro" id="IPR036691">
    <property type="entry name" value="Endo/exonu/phosph_ase_sf"/>
</dbReference>
<dbReference type="Pfam" id="PF22669">
    <property type="entry name" value="Exo_endo_phos2"/>
    <property type="match status" value="1"/>
</dbReference>
<feature type="compositionally biased region" description="Pro residues" evidence="1">
    <location>
        <begin position="91"/>
        <end position="100"/>
    </location>
</feature>
<dbReference type="PANTHER" id="PTHR11200">
    <property type="entry name" value="INOSITOL 5-PHOSPHATASE"/>
    <property type="match status" value="1"/>
</dbReference>
<dbReference type="InterPro" id="IPR000300">
    <property type="entry name" value="IPPc"/>
</dbReference>
<proteinExistence type="predicted"/>
<protein>
    <recommendedName>
        <fullName evidence="2">Inositol polyphosphate-related phosphatase domain-containing protein</fullName>
    </recommendedName>
</protein>
<feature type="compositionally biased region" description="Polar residues" evidence="1">
    <location>
        <begin position="112"/>
        <end position="124"/>
    </location>
</feature>
<sequence>MQPNTDPSDELPKSAGVTTLRAAFERLATKPPSHLAPNTNSEPDLLSPNYLSPRQRAYSGLPDKPSPPPVPSRSLRPSSSSNDLKAKPKRLPPPPPPPRGSSPSPVHMFNNDMPSTGRNPSAQARQDIKSYPPGGSSVFTTRDGSPFDDPAVQIRQSNEAPCRTNDLERPLLQVGHTLSPQPPPLPNRRANSLVPSLKGVILNPGTSSDGPSPDGFARSPAPVLPPRRMGSHHEGAISAPLSASSVHTVRADPLIYPASGRTSSVEPYSRGLHNPPVLPPRKTTKPAAQSSPTIVQASQEYTIPSKILGPEVPPVGHGPRLPPPKRNILLGEKLPPARRPPSETSSESEDDDGKSKLDPVITSNRASRRPPLVQSYNFAEFKIHIPSHDGIAAVSGQIVAVASPTSMKVYDISESDTPIHVMENKRVCAGQKISDFKISSIEFPSPLYRPLGCFLWIGTKEGHLIEIDVLRCEVSGFKYAAHTGAITHIFRYQSSMVTIDIHGKILIFSLEFQHGRSVEFGTLQPRVARIAERPVFVKLLGRQLLAVYQPSTDNRVSPVAMKSYDITLPNASMGNSIVVPDTLTQVLSATVLPCHSDRIYLGHVGGYISMFQSPGDGNITFGNVTKVSPSDILSLEGVNDRLWVGSRNGSIMVLDINSRPWNITNCWLAHPQQPVTKLAVDAKGIADLKQLPVYSIGRDELRFWDGLLGSDWIEQRMIQQEAHFCAYRTIKTLIVSWNVDAMKPDALVGKEENYSFLSKALKSVTNPDIIVFGFQELIDLESRKMAAKTVLLGSKHKTLDGSISQKVTTSYRRWYDHLVLAVQLAMPANVPYTVVHTDSLVGLFSCVFVKNSECPSLRHVAISSVKCGMGGREELWGALLLMTLQSAL</sequence>
<dbReference type="Gene3D" id="3.60.10.10">
    <property type="entry name" value="Endonuclease/exonuclease/phosphatase"/>
    <property type="match status" value="1"/>
</dbReference>
<feature type="region of interest" description="Disordered" evidence="1">
    <location>
        <begin position="306"/>
        <end position="366"/>
    </location>
</feature>
<feature type="region of interest" description="Disordered" evidence="1">
    <location>
        <begin position="198"/>
        <end position="244"/>
    </location>
</feature>
<keyword evidence="4" id="KW-1185">Reference proteome</keyword>
<dbReference type="AlphaFoldDB" id="A0AAD5UVS5"/>
<gene>
    <name evidence="3" type="ORF">NLI96_g10081</name>
</gene>
<evidence type="ECO:0000313" key="4">
    <source>
        <dbReference type="Proteomes" id="UP001212997"/>
    </source>
</evidence>
<dbReference type="SUPFAM" id="SSF50978">
    <property type="entry name" value="WD40 repeat-like"/>
    <property type="match status" value="1"/>
</dbReference>
<dbReference type="PANTHER" id="PTHR11200:SF240">
    <property type="entry name" value="INOSITOL POLYPHOSPHATE 5-PHOSPHATASE C9G1.10C-RELATED"/>
    <property type="match status" value="1"/>
</dbReference>
<dbReference type="InterPro" id="IPR046985">
    <property type="entry name" value="IP5"/>
</dbReference>
<dbReference type="SUPFAM" id="SSF56219">
    <property type="entry name" value="DNase I-like"/>
    <property type="match status" value="1"/>
</dbReference>
<dbReference type="GO" id="GO:0004439">
    <property type="term" value="F:phosphatidylinositol-4,5-bisphosphate 5-phosphatase activity"/>
    <property type="evidence" value="ECO:0007669"/>
    <property type="project" value="TreeGrafter"/>
</dbReference>
<feature type="domain" description="Inositol polyphosphate-related phosphatase" evidence="2">
    <location>
        <begin position="735"/>
        <end position="872"/>
    </location>
</feature>
<dbReference type="InterPro" id="IPR036322">
    <property type="entry name" value="WD40_repeat_dom_sf"/>
</dbReference>